<evidence type="ECO:0000256" key="7">
    <source>
        <dbReference type="SAM" id="Phobius"/>
    </source>
</evidence>
<proteinExistence type="inferred from homology"/>
<protein>
    <recommendedName>
        <fullName evidence="12">DUF421 domain-containing protein</fullName>
    </recommendedName>
</protein>
<organism evidence="10 11">
    <name type="scientific">Pseudomonas putida ND6</name>
    <dbReference type="NCBI Taxonomy" id="231023"/>
    <lineage>
        <taxon>Bacteria</taxon>
        <taxon>Pseudomonadati</taxon>
        <taxon>Pseudomonadota</taxon>
        <taxon>Gammaproteobacteria</taxon>
        <taxon>Pseudomonadales</taxon>
        <taxon>Pseudomonadaceae</taxon>
        <taxon>Pseudomonas</taxon>
    </lineage>
</organism>
<dbReference type="HOGENOM" id="CLU_089304_0_0_6"/>
<dbReference type="KEGG" id="ppi:YSA_09749"/>
<keyword evidence="3" id="KW-1003">Cell membrane</keyword>
<reference evidence="10 11" key="1">
    <citation type="journal article" date="2012" name="J. Bacteriol.">
        <title>Complete Genome Sequence of the Naphthalene-Degrading Pseudomonas putida Strain ND6.</title>
        <authorList>
            <person name="Li S."/>
            <person name="Zhao H."/>
            <person name="Li Y."/>
            <person name="Niu S."/>
            <person name="Cai B."/>
        </authorList>
    </citation>
    <scope>NUCLEOTIDE SEQUENCE [LARGE SCALE GENOMIC DNA]</scope>
    <source>
        <strain evidence="10 11">ND6</strain>
    </source>
</reference>
<dbReference type="Gene3D" id="3.30.240.20">
    <property type="entry name" value="bsu07140 like domains"/>
    <property type="match status" value="1"/>
</dbReference>
<dbReference type="PATRIC" id="fig|231023.4.peg.4684"/>
<sequence>MERMVSFDLQRMLIGDFPFTFLLEVAVRVSAAFLAVFFFLKFSGRRGIRQLSRFELVVILTLGSAAGDVTFYEDVPLLPVALVFLTLFMLYRGTVYLMRRNRTCEAWIDGLPVTVVKEGMYEIHSLRHMNISPNELFMELRQQGVEHLGQVRLGLLETDGDLSLYFYDQQDTRPGLSVLPVEHRPEYTSPPGAGLHCCVSCGFPAYHEPHDTLACSRCGHTVWSPALDTVRNR</sequence>
<feature type="transmembrane region" description="Helical" evidence="7">
    <location>
        <begin position="78"/>
        <end position="98"/>
    </location>
</feature>
<evidence type="ECO:0000256" key="6">
    <source>
        <dbReference type="ARBA" id="ARBA00023136"/>
    </source>
</evidence>
<dbReference type="InterPro" id="IPR023090">
    <property type="entry name" value="UPF0702_alpha/beta_dom_sf"/>
</dbReference>
<feature type="transmembrane region" description="Helical" evidence="7">
    <location>
        <begin position="54"/>
        <end position="72"/>
    </location>
</feature>
<evidence type="ECO:0000256" key="1">
    <source>
        <dbReference type="ARBA" id="ARBA00004651"/>
    </source>
</evidence>
<dbReference type="PANTHER" id="PTHR34582:SF6">
    <property type="entry name" value="UPF0702 TRANSMEMBRANE PROTEIN YCAP"/>
    <property type="match status" value="1"/>
</dbReference>
<dbReference type="AlphaFoldDB" id="I3V2U1"/>
<dbReference type="Pfam" id="PF04239">
    <property type="entry name" value="DUF421"/>
    <property type="match status" value="1"/>
</dbReference>
<keyword evidence="5 7" id="KW-1133">Transmembrane helix</keyword>
<dbReference type="PANTHER" id="PTHR34582">
    <property type="entry name" value="UPF0702 TRANSMEMBRANE PROTEIN YCAP"/>
    <property type="match status" value="1"/>
</dbReference>
<feature type="transmembrane region" description="Helical" evidence="7">
    <location>
        <begin position="20"/>
        <end position="42"/>
    </location>
</feature>
<evidence type="ECO:0008006" key="12">
    <source>
        <dbReference type="Google" id="ProtNLM"/>
    </source>
</evidence>
<accession>I3V2U1</accession>
<dbReference type="InterPro" id="IPR048454">
    <property type="entry name" value="YetF_N"/>
</dbReference>
<evidence type="ECO:0000313" key="10">
    <source>
        <dbReference type="EMBL" id="AFK72062.1"/>
    </source>
</evidence>
<dbReference type="EMBL" id="CP003588">
    <property type="protein sequence ID" value="AFK72062.1"/>
    <property type="molecule type" value="Genomic_DNA"/>
</dbReference>
<gene>
    <name evidence="10" type="ORF">YSA_09749</name>
</gene>
<dbReference type="Pfam" id="PF20730">
    <property type="entry name" value="YetF_N"/>
    <property type="match status" value="1"/>
</dbReference>
<keyword evidence="6 7" id="KW-0472">Membrane</keyword>
<evidence type="ECO:0000256" key="5">
    <source>
        <dbReference type="ARBA" id="ARBA00022989"/>
    </source>
</evidence>
<feature type="domain" description="YetF-like N-terminal transmembrane" evidence="9">
    <location>
        <begin position="23"/>
        <end position="89"/>
    </location>
</feature>
<evidence type="ECO:0000256" key="3">
    <source>
        <dbReference type="ARBA" id="ARBA00022475"/>
    </source>
</evidence>
<evidence type="ECO:0000259" key="8">
    <source>
        <dbReference type="Pfam" id="PF04239"/>
    </source>
</evidence>
<comment type="similarity">
    <text evidence="2">Belongs to the UPF0702 family.</text>
</comment>
<dbReference type="InterPro" id="IPR007353">
    <property type="entry name" value="DUF421"/>
</dbReference>
<evidence type="ECO:0000256" key="2">
    <source>
        <dbReference type="ARBA" id="ARBA00006448"/>
    </source>
</evidence>
<name>I3V2U1_PSEPU</name>
<evidence type="ECO:0000313" key="11">
    <source>
        <dbReference type="Proteomes" id="UP000005268"/>
    </source>
</evidence>
<keyword evidence="4 7" id="KW-0812">Transmembrane</keyword>
<feature type="domain" description="YetF C-terminal" evidence="8">
    <location>
        <begin position="100"/>
        <end position="169"/>
    </location>
</feature>
<dbReference type="Proteomes" id="UP000005268">
    <property type="component" value="Chromosome"/>
</dbReference>
<evidence type="ECO:0000256" key="4">
    <source>
        <dbReference type="ARBA" id="ARBA00022692"/>
    </source>
</evidence>
<dbReference type="GO" id="GO:0005886">
    <property type="term" value="C:plasma membrane"/>
    <property type="evidence" value="ECO:0007669"/>
    <property type="project" value="UniProtKB-SubCell"/>
</dbReference>
<evidence type="ECO:0000259" key="9">
    <source>
        <dbReference type="Pfam" id="PF20730"/>
    </source>
</evidence>
<comment type="subcellular location">
    <subcellularLocation>
        <location evidence="1">Cell membrane</location>
        <topology evidence="1">Multi-pass membrane protein</topology>
    </subcellularLocation>
</comment>